<gene>
    <name evidence="2" type="ORF">EV190_101726</name>
</gene>
<keyword evidence="1" id="KW-1133">Transmembrane helix</keyword>
<protein>
    <submittedName>
        <fullName evidence="2">Uncharacterized protein</fullName>
    </submittedName>
</protein>
<feature type="transmembrane region" description="Helical" evidence="1">
    <location>
        <begin position="40"/>
        <end position="59"/>
    </location>
</feature>
<sequence length="119" mass="12355">MRGGLPGSLKIVRGLLFTYTAITALTVLGGLLAFGVSPEVLGALAYLAIPGTIALVCALRTPRGGRGLLWGIVVLQVVLILLGIGRLGNGEPQGLTNLVLPALVLFFVLLRPSRDRLSG</sequence>
<feature type="transmembrane region" description="Helical" evidence="1">
    <location>
        <begin position="94"/>
        <end position="110"/>
    </location>
</feature>
<organism evidence="2 3">
    <name type="scientific">Actinorugispora endophytica</name>
    <dbReference type="NCBI Taxonomy" id="1605990"/>
    <lineage>
        <taxon>Bacteria</taxon>
        <taxon>Bacillati</taxon>
        <taxon>Actinomycetota</taxon>
        <taxon>Actinomycetes</taxon>
        <taxon>Streptosporangiales</taxon>
        <taxon>Nocardiopsidaceae</taxon>
        <taxon>Actinorugispora</taxon>
    </lineage>
</organism>
<feature type="transmembrane region" description="Helical" evidence="1">
    <location>
        <begin position="12"/>
        <end position="34"/>
    </location>
</feature>
<dbReference type="OrthoDB" id="3437011at2"/>
<accession>A0A4R6V8D1</accession>
<proteinExistence type="predicted"/>
<evidence type="ECO:0000313" key="2">
    <source>
        <dbReference type="EMBL" id="TDQ55399.1"/>
    </source>
</evidence>
<keyword evidence="3" id="KW-1185">Reference proteome</keyword>
<comment type="caution">
    <text evidence="2">The sequence shown here is derived from an EMBL/GenBank/DDBJ whole genome shotgun (WGS) entry which is preliminary data.</text>
</comment>
<keyword evidence="1" id="KW-0472">Membrane</keyword>
<evidence type="ECO:0000256" key="1">
    <source>
        <dbReference type="SAM" id="Phobius"/>
    </source>
</evidence>
<keyword evidence="1" id="KW-0812">Transmembrane</keyword>
<dbReference type="AlphaFoldDB" id="A0A4R6V8D1"/>
<dbReference type="Proteomes" id="UP000295281">
    <property type="component" value="Unassembled WGS sequence"/>
</dbReference>
<evidence type="ECO:0000313" key="3">
    <source>
        <dbReference type="Proteomes" id="UP000295281"/>
    </source>
</evidence>
<dbReference type="RefSeq" id="WP_133739923.1">
    <property type="nucleotide sequence ID" value="NZ_SNYN01000001.1"/>
</dbReference>
<feature type="transmembrane region" description="Helical" evidence="1">
    <location>
        <begin position="68"/>
        <end position="88"/>
    </location>
</feature>
<name>A0A4R6V8D1_9ACTN</name>
<dbReference type="EMBL" id="SNYN01000001">
    <property type="protein sequence ID" value="TDQ55399.1"/>
    <property type="molecule type" value="Genomic_DNA"/>
</dbReference>
<reference evidence="2 3" key="1">
    <citation type="submission" date="2019-03" db="EMBL/GenBank/DDBJ databases">
        <title>Genomic Encyclopedia of Type Strains, Phase IV (KMG-IV): sequencing the most valuable type-strain genomes for metagenomic binning, comparative biology and taxonomic classification.</title>
        <authorList>
            <person name="Goeker M."/>
        </authorList>
    </citation>
    <scope>NUCLEOTIDE SEQUENCE [LARGE SCALE GENOMIC DNA]</scope>
    <source>
        <strain evidence="2 3">DSM 46770</strain>
    </source>
</reference>